<dbReference type="InterPro" id="IPR016032">
    <property type="entry name" value="Sig_transdc_resp-reg_C-effctor"/>
</dbReference>
<dbReference type="Gene3D" id="1.10.10.10">
    <property type="entry name" value="Winged helix-like DNA-binding domain superfamily/Winged helix DNA-binding domain"/>
    <property type="match status" value="1"/>
</dbReference>
<gene>
    <name evidence="3" type="ORF">NCTC12965_06246</name>
</gene>
<evidence type="ECO:0000313" key="3">
    <source>
        <dbReference type="EMBL" id="VTR51852.1"/>
    </source>
</evidence>
<keyword evidence="1" id="KW-0238">DNA-binding</keyword>
<dbReference type="InterPro" id="IPR001867">
    <property type="entry name" value="OmpR/PhoB-type_DNA-bd"/>
</dbReference>
<dbReference type="InterPro" id="IPR036388">
    <property type="entry name" value="WH-like_DNA-bd_sf"/>
</dbReference>
<dbReference type="GO" id="GO:0006355">
    <property type="term" value="P:regulation of DNA-templated transcription"/>
    <property type="evidence" value="ECO:0007669"/>
    <property type="project" value="InterPro"/>
</dbReference>
<evidence type="ECO:0000259" key="2">
    <source>
        <dbReference type="Pfam" id="PF00486"/>
    </source>
</evidence>
<sequence>MNTLIKNYSKFENDNIMLNDDLFCLKSTNKKIRLTTKQRNLLLCLIGNVNYKNDIMRYLWGDNNSTHENKYNQLVFKLRETLQAVGCPNDAIITMYRYGLCLNNNLLKADVEAERQKMMFLFNAPTRKAMITLA</sequence>
<reference evidence="3" key="1">
    <citation type="submission" date="2019-05" db="EMBL/GenBank/DDBJ databases">
        <authorList>
            <consortium name="Pathogen Informatics"/>
        </authorList>
    </citation>
    <scope>NUCLEOTIDE SEQUENCE [LARGE SCALE GENOMIC DNA]</scope>
    <source>
        <strain evidence="3">NCTC12965</strain>
    </source>
</reference>
<proteinExistence type="predicted"/>
<name>A0A4U9VZK1_SERFO</name>
<evidence type="ECO:0000256" key="1">
    <source>
        <dbReference type="ARBA" id="ARBA00023125"/>
    </source>
</evidence>
<organism evidence="3">
    <name type="scientific">Serratia fonticola</name>
    <dbReference type="NCBI Taxonomy" id="47917"/>
    <lineage>
        <taxon>Bacteria</taxon>
        <taxon>Pseudomonadati</taxon>
        <taxon>Pseudomonadota</taxon>
        <taxon>Gammaproteobacteria</taxon>
        <taxon>Enterobacterales</taxon>
        <taxon>Yersiniaceae</taxon>
        <taxon>Serratia</taxon>
    </lineage>
</organism>
<dbReference type="GO" id="GO:0000160">
    <property type="term" value="P:phosphorelay signal transduction system"/>
    <property type="evidence" value="ECO:0007669"/>
    <property type="project" value="InterPro"/>
</dbReference>
<dbReference type="EMBL" id="CABEEZ010000125">
    <property type="protein sequence ID" value="VTR51852.1"/>
    <property type="molecule type" value="Genomic_DNA"/>
</dbReference>
<dbReference type="SUPFAM" id="SSF46894">
    <property type="entry name" value="C-terminal effector domain of the bipartite response regulators"/>
    <property type="match status" value="1"/>
</dbReference>
<accession>A0A4U9VZK1</accession>
<protein>
    <recommendedName>
        <fullName evidence="2">OmpR/PhoB-type domain-containing protein</fullName>
    </recommendedName>
</protein>
<dbReference type="Pfam" id="PF00486">
    <property type="entry name" value="Trans_reg_C"/>
    <property type="match status" value="1"/>
</dbReference>
<dbReference type="GO" id="GO:0003677">
    <property type="term" value="F:DNA binding"/>
    <property type="evidence" value="ECO:0007669"/>
    <property type="project" value="UniProtKB-KW"/>
</dbReference>
<dbReference type="AlphaFoldDB" id="A0A4U9VZK1"/>
<feature type="domain" description="OmpR/PhoB-type" evidence="2">
    <location>
        <begin position="30"/>
        <end position="99"/>
    </location>
</feature>